<name>A0A2Z7BYI6_9LAMI</name>
<sequence length="251" mass="27542">MLLGALPWSDGQVRNCDFGVTMVVGPRLAVSLNHLGSHKYWIHDSCMEAELNVLSIGEGIWGVRLPKSQQGAAPPPFFLRPPHAALSRRRAPPPRDRTCFDHRDEEIPFVSNSSVLLVQADKGFVLPIVDLIRRSTAAYLLKCRFPCETGRSQAPRRQQVTNSLAAASAQLVARWEAAPRERDAAHGAASMRPCAARYVGGGRRPAILVTMRRLFCPLGFVSGLSRAAHEVFGPIFDIGPILFGAKLILKF</sequence>
<accession>A0A2Z7BYI6</accession>
<keyword evidence="2" id="KW-1185">Reference proteome</keyword>
<dbReference type="Proteomes" id="UP000250235">
    <property type="component" value="Unassembled WGS sequence"/>
</dbReference>
<protein>
    <submittedName>
        <fullName evidence="1">Uncharacterized protein</fullName>
    </submittedName>
</protein>
<reference evidence="1 2" key="1">
    <citation type="journal article" date="2015" name="Proc. Natl. Acad. Sci. U.S.A.">
        <title>The resurrection genome of Boea hygrometrica: A blueprint for survival of dehydration.</title>
        <authorList>
            <person name="Xiao L."/>
            <person name="Yang G."/>
            <person name="Zhang L."/>
            <person name="Yang X."/>
            <person name="Zhao S."/>
            <person name="Ji Z."/>
            <person name="Zhou Q."/>
            <person name="Hu M."/>
            <person name="Wang Y."/>
            <person name="Chen M."/>
            <person name="Xu Y."/>
            <person name="Jin H."/>
            <person name="Xiao X."/>
            <person name="Hu G."/>
            <person name="Bao F."/>
            <person name="Hu Y."/>
            <person name="Wan P."/>
            <person name="Li L."/>
            <person name="Deng X."/>
            <person name="Kuang T."/>
            <person name="Xiang C."/>
            <person name="Zhu J.K."/>
            <person name="Oliver M.J."/>
            <person name="He Y."/>
        </authorList>
    </citation>
    <scope>NUCLEOTIDE SEQUENCE [LARGE SCALE GENOMIC DNA]</scope>
    <source>
        <strain evidence="2">cv. XS01</strain>
    </source>
</reference>
<proteinExistence type="predicted"/>
<dbReference type="EMBL" id="KV000902">
    <property type="protein sequence ID" value="KZV39651.1"/>
    <property type="molecule type" value="Genomic_DNA"/>
</dbReference>
<evidence type="ECO:0000313" key="2">
    <source>
        <dbReference type="Proteomes" id="UP000250235"/>
    </source>
</evidence>
<organism evidence="1 2">
    <name type="scientific">Dorcoceras hygrometricum</name>
    <dbReference type="NCBI Taxonomy" id="472368"/>
    <lineage>
        <taxon>Eukaryota</taxon>
        <taxon>Viridiplantae</taxon>
        <taxon>Streptophyta</taxon>
        <taxon>Embryophyta</taxon>
        <taxon>Tracheophyta</taxon>
        <taxon>Spermatophyta</taxon>
        <taxon>Magnoliopsida</taxon>
        <taxon>eudicotyledons</taxon>
        <taxon>Gunneridae</taxon>
        <taxon>Pentapetalae</taxon>
        <taxon>asterids</taxon>
        <taxon>lamiids</taxon>
        <taxon>Lamiales</taxon>
        <taxon>Gesneriaceae</taxon>
        <taxon>Didymocarpoideae</taxon>
        <taxon>Trichosporeae</taxon>
        <taxon>Loxocarpinae</taxon>
        <taxon>Dorcoceras</taxon>
    </lineage>
</organism>
<dbReference type="AlphaFoldDB" id="A0A2Z7BYI6"/>
<gene>
    <name evidence="1" type="ORF">F511_30457</name>
</gene>
<evidence type="ECO:0000313" key="1">
    <source>
        <dbReference type="EMBL" id="KZV39651.1"/>
    </source>
</evidence>